<dbReference type="Proteomes" id="UP001208794">
    <property type="component" value="Unassembled WGS sequence"/>
</dbReference>
<dbReference type="Gene3D" id="2.130.10.10">
    <property type="entry name" value="YVTN repeat-like/Quinoprotein amine dehydrogenase"/>
    <property type="match status" value="2"/>
</dbReference>
<gene>
    <name evidence="1" type="ORF">ND855_04005</name>
</gene>
<dbReference type="InterPro" id="IPR019405">
    <property type="entry name" value="Lactonase_7-beta_prop"/>
</dbReference>
<comment type="caution">
    <text evidence="1">The sequence shown here is derived from an EMBL/GenBank/DDBJ whole genome shotgun (WGS) entry which is preliminary data.</text>
</comment>
<protein>
    <submittedName>
        <fullName evidence="1">Lactonase family protein</fullName>
    </submittedName>
</protein>
<sequence>MKTIIPLSKTKQFIQLLVTYFIIFNCKMPALHNPSDPFSDEYGKNLLLSELVRYWLRDKVVPDGLIVAVSKSAVPYESGIRIYRVDPNLGVTTDYDSDIRSANVNAFPGCQPVRVSVPPNSRDIITFTGSASDHIVTHRYGTNRSLILLKDEFYSGMIPSMVTFSSDSSTMYVTDFSNPNKVQRLNRDLTTGSTSIGNGSGYPFAVGCAPISIKTSHLDNLVFAVSSSYLPIGIYSFKNTGSDSGAITSGSPYNSGSSPSQQNNLCISENDRLLYMTSVNGTNPIYGVRYDSDGNMTALPNSPFSPDSGFTAPTTNTNYATSLVIDPQNKFLAFLYSAGGTFYIRLLAIDKSSGNLTPTDQKISVGNSPLHLDWDKSGKFIYLISDTGGTTNKFQIEYFKFTYDGKLTKGTNSPITIGAMSSDFTPRHMTSIPRYD</sequence>
<name>A0ABT3M4H2_9LEPT</name>
<dbReference type="EMBL" id="JAMQPR010000001">
    <property type="protein sequence ID" value="MCW7503279.1"/>
    <property type="molecule type" value="Genomic_DNA"/>
</dbReference>
<organism evidence="1 2">
    <name type="scientific">Leptospira paudalimensis</name>
    <dbReference type="NCBI Taxonomy" id="2950024"/>
    <lineage>
        <taxon>Bacteria</taxon>
        <taxon>Pseudomonadati</taxon>
        <taxon>Spirochaetota</taxon>
        <taxon>Spirochaetia</taxon>
        <taxon>Leptospirales</taxon>
        <taxon>Leptospiraceae</taxon>
        <taxon>Leptospira</taxon>
    </lineage>
</organism>
<evidence type="ECO:0000313" key="2">
    <source>
        <dbReference type="Proteomes" id="UP001208794"/>
    </source>
</evidence>
<dbReference type="Pfam" id="PF10282">
    <property type="entry name" value="Lactonase"/>
    <property type="match status" value="1"/>
</dbReference>
<reference evidence="1 2" key="1">
    <citation type="submission" date="2022-06" db="EMBL/GenBank/DDBJ databases">
        <title>Leptospira isolates from biofilms formed at urban environments.</title>
        <authorList>
            <person name="Ribeiro P.S."/>
            <person name="Sousa T."/>
            <person name="Carvalho N."/>
            <person name="Aburjaile F."/>
            <person name="Neves F."/>
            <person name="Oliveira D."/>
            <person name="Blanco L."/>
            <person name="Lima J."/>
            <person name="Costa F."/>
            <person name="Brenig B."/>
            <person name="Soares S."/>
            <person name="Ramos R."/>
            <person name="Goes-Neto A."/>
            <person name="Matiuzzi M."/>
            <person name="Azevedo V."/>
            <person name="Ristow P."/>
        </authorList>
    </citation>
    <scope>NUCLEOTIDE SEQUENCE [LARGE SCALE GENOMIC DNA]</scope>
    <source>
        <strain evidence="1 2">VSF14</strain>
    </source>
</reference>
<evidence type="ECO:0000313" key="1">
    <source>
        <dbReference type="EMBL" id="MCW7503279.1"/>
    </source>
</evidence>
<dbReference type="SUPFAM" id="SSF75011">
    <property type="entry name" value="3-carboxy-cis,cis-mucoante lactonizing enzyme"/>
    <property type="match status" value="1"/>
</dbReference>
<dbReference type="InterPro" id="IPR015943">
    <property type="entry name" value="WD40/YVTN_repeat-like_dom_sf"/>
</dbReference>
<keyword evidence="2" id="KW-1185">Reference proteome</keyword>
<proteinExistence type="predicted"/>
<accession>A0ABT3M4H2</accession>
<dbReference type="RefSeq" id="WP_265357288.1">
    <property type="nucleotide sequence ID" value="NZ_JAMQPR010000001.1"/>
</dbReference>